<gene>
    <name evidence="1" type="ORF">PGH07_09975</name>
</gene>
<organism evidence="1 2">
    <name type="scientific">Sulfurovum zhangzhouensis</name>
    <dbReference type="NCBI Taxonomy" id="3019067"/>
    <lineage>
        <taxon>Bacteria</taxon>
        <taxon>Pseudomonadati</taxon>
        <taxon>Campylobacterota</taxon>
        <taxon>Epsilonproteobacteria</taxon>
        <taxon>Campylobacterales</taxon>
        <taxon>Sulfurovaceae</taxon>
        <taxon>Sulfurovum</taxon>
    </lineage>
</organism>
<dbReference type="EMBL" id="JAQIBD010000004">
    <property type="protein sequence ID" value="MDM5272506.1"/>
    <property type="molecule type" value="Genomic_DNA"/>
</dbReference>
<dbReference type="Proteomes" id="UP001169069">
    <property type="component" value="Unassembled WGS sequence"/>
</dbReference>
<dbReference type="RefSeq" id="WP_289414324.1">
    <property type="nucleotide sequence ID" value="NZ_JAQIBD010000004.1"/>
</dbReference>
<dbReference type="InterPro" id="IPR007546">
    <property type="entry name" value="DUF503"/>
</dbReference>
<dbReference type="Pfam" id="PF04456">
    <property type="entry name" value="DUF503"/>
    <property type="match status" value="1"/>
</dbReference>
<sequence>MILCNCHLHMELPEVHSLKGRRSVLNSLKEKLKKFNVSLLDISSEYVKEADIAFVFLSHNARSAAQYREDIESMLNRNFSEYFYELEYEEM</sequence>
<keyword evidence="2" id="KW-1185">Reference proteome</keyword>
<reference evidence="1" key="1">
    <citation type="submission" date="2023-01" db="EMBL/GenBank/DDBJ databases">
        <title>Sulfurovum sp. zt1-1 genome assembly.</title>
        <authorList>
            <person name="Wang J."/>
        </authorList>
    </citation>
    <scope>NUCLEOTIDE SEQUENCE</scope>
    <source>
        <strain evidence="1">Zt1-1</strain>
    </source>
</reference>
<comment type="caution">
    <text evidence="1">The sequence shown here is derived from an EMBL/GenBank/DDBJ whole genome shotgun (WGS) entry which is preliminary data.</text>
</comment>
<evidence type="ECO:0000313" key="2">
    <source>
        <dbReference type="Proteomes" id="UP001169069"/>
    </source>
</evidence>
<proteinExistence type="predicted"/>
<dbReference type="InterPro" id="IPR036746">
    <property type="entry name" value="TT1725-like_sf"/>
</dbReference>
<dbReference type="SUPFAM" id="SSF103007">
    <property type="entry name" value="Hypothetical protein TT1725"/>
    <property type="match status" value="1"/>
</dbReference>
<name>A0ABT7R0C6_9BACT</name>
<dbReference type="Gene3D" id="3.30.70.1120">
    <property type="entry name" value="TT1725-like"/>
    <property type="match status" value="1"/>
</dbReference>
<protein>
    <submittedName>
        <fullName evidence="1">DUF503 family protein</fullName>
    </submittedName>
</protein>
<evidence type="ECO:0000313" key="1">
    <source>
        <dbReference type="EMBL" id="MDM5272506.1"/>
    </source>
</evidence>
<accession>A0ABT7R0C6</accession>